<reference evidence="1 2" key="1">
    <citation type="submission" date="2021-07" db="EMBL/GenBank/DDBJ databases">
        <title>Sphingomonas sp.</title>
        <authorList>
            <person name="Feng G."/>
            <person name="Li J."/>
            <person name="Pan M."/>
        </authorList>
    </citation>
    <scope>NUCLEOTIDE SEQUENCE [LARGE SCALE GENOMIC DNA]</scope>
    <source>
        <strain evidence="1 2">RRHST34</strain>
    </source>
</reference>
<dbReference type="EMBL" id="JAHXZN010000001">
    <property type="protein sequence ID" value="MBW6530339.1"/>
    <property type="molecule type" value="Genomic_DNA"/>
</dbReference>
<name>A0ABS7BL46_9SPHN</name>
<organism evidence="1 2">
    <name type="scientific">Sphingomonas citri</name>
    <dbReference type="NCBI Taxonomy" id="2862499"/>
    <lineage>
        <taxon>Bacteria</taxon>
        <taxon>Pseudomonadati</taxon>
        <taxon>Pseudomonadota</taxon>
        <taxon>Alphaproteobacteria</taxon>
        <taxon>Sphingomonadales</taxon>
        <taxon>Sphingomonadaceae</taxon>
        <taxon>Sphingomonas</taxon>
    </lineage>
</organism>
<protein>
    <submittedName>
        <fullName evidence="1">Uncharacterized protein</fullName>
    </submittedName>
</protein>
<gene>
    <name evidence="1" type="ORF">KZ820_06280</name>
</gene>
<comment type="caution">
    <text evidence="1">The sequence shown here is derived from an EMBL/GenBank/DDBJ whole genome shotgun (WGS) entry which is preliminary data.</text>
</comment>
<evidence type="ECO:0000313" key="2">
    <source>
        <dbReference type="Proteomes" id="UP000759103"/>
    </source>
</evidence>
<keyword evidence="2" id="KW-1185">Reference proteome</keyword>
<proteinExistence type="predicted"/>
<dbReference type="Proteomes" id="UP000759103">
    <property type="component" value="Unassembled WGS sequence"/>
</dbReference>
<sequence length="135" mass="15262">MLRTLSGYHRRIAMGLDEIRRLCRDDAPDTIVLPRARAALGQVSIERSRFINQVVVPRLLVGANYASARDMLALQNSFAANRLVSDQHVAKWTDVTIAADWSGYRAAAAAIWRMMEQQMADEQALVSRHLEHVYL</sequence>
<accession>A0ABS7BL46</accession>
<dbReference type="RefSeq" id="WP_219747711.1">
    <property type="nucleotide sequence ID" value="NZ_JAHXZN010000001.1"/>
</dbReference>
<evidence type="ECO:0000313" key="1">
    <source>
        <dbReference type="EMBL" id="MBW6530339.1"/>
    </source>
</evidence>